<keyword evidence="7 9" id="KW-0234">DNA repair</keyword>
<dbReference type="SUPFAM" id="SSF48334">
    <property type="entry name" value="DNA repair protein MutS, domain III"/>
    <property type="match status" value="1"/>
</dbReference>
<accession>A0A5E4STS8</accession>
<feature type="binding site" evidence="9">
    <location>
        <begin position="683"/>
        <end position="690"/>
    </location>
    <ligand>
        <name>ATP</name>
        <dbReference type="ChEBI" id="CHEBI:30616"/>
    </ligand>
</feature>
<evidence type="ECO:0000256" key="6">
    <source>
        <dbReference type="ARBA" id="ARBA00023125"/>
    </source>
</evidence>
<name>A0A5E4STS8_9BURK</name>
<dbReference type="InterPro" id="IPR007860">
    <property type="entry name" value="DNA_mmatch_repair_MutS_con_dom"/>
</dbReference>
<dbReference type="GO" id="GO:0003684">
    <property type="term" value="F:damaged DNA binding"/>
    <property type="evidence" value="ECO:0007669"/>
    <property type="project" value="UniProtKB-UniRule"/>
</dbReference>
<dbReference type="PIRSF" id="PIRSF037677">
    <property type="entry name" value="DNA_mis_repair_Msh6"/>
    <property type="match status" value="1"/>
</dbReference>
<dbReference type="PANTHER" id="PTHR11361:SF34">
    <property type="entry name" value="DNA MISMATCH REPAIR PROTEIN MSH1, MITOCHONDRIAL"/>
    <property type="match status" value="1"/>
</dbReference>
<dbReference type="InterPro" id="IPR036187">
    <property type="entry name" value="DNA_mismatch_repair_MutS_sf"/>
</dbReference>
<comment type="similarity">
    <text evidence="1 9 10">Belongs to the DNA mismatch repair MutS family.</text>
</comment>
<dbReference type="HAMAP" id="MF_00096">
    <property type="entry name" value="MutS"/>
    <property type="match status" value="1"/>
</dbReference>
<reference evidence="13 14" key="1">
    <citation type="submission" date="2019-08" db="EMBL/GenBank/DDBJ databases">
        <authorList>
            <person name="Peeters C."/>
        </authorList>
    </citation>
    <scope>NUCLEOTIDE SEQUENCE [LARGE SCALE GENOMIC DNA]</scope>
    <source>
        <strain evidence="13 14">LMG 31112</strain>
    </source>
</reference>
<proteinExistence type="inferred from homology"/>
<dbReference type="GO" id="GO:0140664">
    <property type="term" value="F:ATP-dependent DNA damage sensor activity"/>
    <property type="evidence" value="ECO:0007669"/>
    <property type="project" value="InterPro"/>
</dbReference>
<evidence type="ECO:0000256" key="1">
    <source>
        <dbReference type="ARBA" id="ARBA00006271"/>
    </source>
</evidence>
<comment type="function">
    <text evidence="8 9">This protein is involved in the repair of mismatches in DNA. It is possible that it carries out the mismatch recognition step. This protein has a weak ATPase activity.</text>
</comment>
<dbReference type="PANTHER" id="PTHR11361">
    <property type="entry name" value="DNA MISMATCH REPAIR PROTEIN MUTS FAMILY MEMBER"/>
    <property type="match status" value="1"/>
</dbReference>
<dbReference type="Proteomes" id="UP000343317">
    <property type="component" value="Unassembled WGS sequence"/>
</dbReference>
<feature type="region of interest" description="Disordered" evidence="11">
    <location>
        <begin position="20"/>
        <end position="67"/>
    </location>
</feature>
<evidence type="ECO:0000256" key="11">
    <source>
        <dbReference type="SAM" id="MobiDB-lite"/>
    </source>
</evidence>
<dbReference type="GO" id="GO:0006298">
    <property type="term" value="P:mismatch repair"/>
    <property type="evidence" value="ECO:0007669"/>
    <property type="project" value="UniProtKB-UniRule"/>
</dbReference>
<keyword evidence="5 9" id="KW-0067">ATP-binding</keyword>
<dbReference type="InterPro" id="IPR007695">
    <property type="entry name" value="DNA_mismatch_repair_MutS-lik_N"/>
</dbReference>
<dbReference type="Pfam" id="PF05192">
    <property type="entry name" value="MutS_III"/>
    <property type="match status" value="1"/>
</dbReference>
<dbReference type="CDD" id="cd03284">
    <property type="entry name" value="ABC_MutS1"/>
    <property type="match status" value="1"/>
</dbReference>
<dbReference type="InterPro" id="IPR000432">
    <property type="entry name" value="DNA_mismatch_repair_MutS_C"/>
</dbReference>
<organism evidence="13 14">
    <name type="scientific">Pandoraea horticolens</name>
    <dbReference type="NCBI Taxonomy" id="2508298"/>
    <lineage>
        <taxon>Bacteria</taxon>
        <taxon>Pseudomonadati</taxon>
        <taxon>Pseudomonadota</taxon>
        <taxon>Betaproteobacteria</taxon>
        <taxon>Burkholderiales</taxon>
        <taxon>Burkholderiaceae</taxon>
        <taxon>Pandoraea</taxon>
    </lineage>
</organism>
<dbReference type="AlphaFoldDB" id="A0A5E4STS8"/>
<dbReference type="EMBL" id="CABPSM010000002">
    <property type="protein sequence ID" value="VVD79296.1"/>
    <property type="molecule type" value="Genomic_DNA"/>
</dbReference>
<feature type="compositionally biased region" description="Low complexity" evidence="11">
    <location>
        <begin position="53"/>
        <end position="67"/>
    </location>
</feature>
<evidence type="ECO:0000313" key="14">
    <source>
        <dbReference type="Proteomes" id="UP000343317"/>
    </source>
</evidence>
<dbReference type="Pfam" id="PF01624">
    <property type="entry name" value="MutS_I"/>
    <property type="match status" value="1"/>
</dbReference>
<dbReference type="PROSITE" id="PS00486">
    <property type="entry name" value="DNA_MISMATCH_REPAIR_2"/>
    <property type="match status" value="1"/>
</dbReference>
<keyword evidence="4 9" id="KW-0227">DNA damage</keyword>
<dbReference type="Pfam" id="PF05190">
    <property type="entry name" value="MutS_IV"/>
    <property type="match status" value="1"/>
</dbReference>
<evidence type="ECO:0000313" key="13">
    <source>
        <dbReference type="EMBL" id="VVD79296.1"/>
    </source>
</evidence>
<feature type="region of interest" description="Disordered" evidence="11">
    <location>
        <begin position="888"/>
        <end position="912"/>
    </location>
</feature>
<dbReference type="SMART" id="SM00533">
    <property type="entry name" value="MUTSd"/>
    <property type="match status" value="1"/>
</dbReference>
<keyword evidence="3 9" id="KW-0547">Nucleotide-binding</keyword>
<dbReference type="GO" id="GO:0030983">
    <property type="term" value="F:mismatched DNA binding"/>
    <property type="evidence" value="ECO:0007669"/>
    <property type="project" value="InterPro"/>
</dbReference>
<sequence length="954" mass="104279">MTDRVKPVVKLRIQRATMVRTGALHAGSPRDPPGRCHLPKAPCPDSPDPNSLMTSTQATPAPAPVSAAPMTPMMQQYTRIKAEHPNMLVFYRMGDFYELFHDDAAKAARLLDLTLTARGQSGGQPIRMAGVPHHAVEQYLGKLVKLGESVAICEQIGDPATAKGPVERKVVRIVTPGTLTDAALLSDKVDQYLLAVQMPPARRASECIAGLAWLSLASGELRLMEVAADKLPRELERIRPAETLVPDSALKTFEGLSLGTTTRVPDWHFDTAAGTQRLRDQLGVASLTAFGCDGLNPALGAAGALLQYAAATQGQSLRHVQSLNVEREAAYIGLDAATRRNLELTETLRGTESPTLLSLLDTCGTTMGSRLMRHWLHHPMRDQQVPQSRQLAIATLLEGPGTWRALNSELRHVADVERITARLALLTARPRDLSSLRDALRRLPELHTTLRAVEASSPLLAILHEDLAIPDAALALLTSAIAEDPAAMVRDGGVIARGYDADLDELRDISENCGQFLIDLETRERARTGINNLRVEFNKVHGFYIEVTRGQTDKVPDDYRRRQTLKNAERYITPELKTFEDKALSAQERSLAREKLLYDALLQALLPHITEFKRIAQALAQLDVLSALAERAETLGWVKPELVQERVVDIRQGRHPVVEQQVERFIANDCSLGDARRLLLITGPNMGGKSTFMRQTALIALLAYVGCYVPAEAVRLGPLDAIFTRIGASDDLAGGRSTFMVEMTESAAILHTATDQSLVLMDEIGRGTSTFDGLALAWAIARHLLGHNRCYTLFATHYFELTQLPDEFPQCANVHLSAVEHGEGIVFLHAVQDGPASQSYGLQVAQLAGVPMPVIRAARKHLALLEQQALDPAAPQLDLFATRVPIEDDLDDDSGGATARQETPDTTPRAAALDPDAEAALARLAQIDPDDLRPREALELLYELRGLMDGRANH</sequence>
<evidence type="ECO:0000259" key="12">
    <source>
        <dbReference type="PROSITE" id="PS00486"/>
    </source>
</evidence>
<feature type="domain" description="DNA mismatch repair proteins mutS family" evidence="12">
    <location>
        <begin position="757"/>
        <end position="773"/>
    </location>
</feature>
<dbReference type="InterPro" id="IPR016151">
    <property type="entry name" value="DNA_mismatch_repair_MutS_N"/>
</dbReference>
<evidence type="ECO:0000256" key="9">
    <source>
        <dbReference type="HAMAP-Rule" id="MF_00096"/>
    </source>
</evidence>
<dbReference type="Gene3D" id="3.40.1170.10">
    <property type="entry name" value="DNA repair protein MutS, domain I"/>
    <property type="match status" value="1"/>
</dbReference>
<dbReference type="InterPro" id="IPR036678">
    <property type="entry name" value="MutS_con_dom_sf"/>
</dbReference>
<evidence type="ECO:0000256" key="4">
    <source>
        <dbReference type="ARBA" id="ARBA00022763"/>
    </source>
</evidence>
<dbReference type="SUPFAM" id="SSF52540">
    <property type="entry name" value="P-loop containing nucleoside triphosphate hydrolases"/>
    <property type="match status" value="1"/>
</dbReference>
<evidence type="ECO:0000256" key="7">
    <source>
        <dbReference type="ARBA" id="ARBA00023204"/>
    </source>
</evidence>
<dbReference type="SMART" id="SM00534">
    <property type="entry name" value="MUTSac"/>
    <property type="match status" value="1"/>
</dbReference>
<keyword evidence="14" id="KW-1185">Reference proteome</keyword>
<dbReference type="FunFam" id="3.40.1170.10:FF:000001">
    <property type="entry name" value="DNA mismatch repair protein MutS"/>
    <property type="match status" value="1"/>
</dbReference>
<dbReference type="InterPro" id="IPR027417">
    <property type="entry name" value="P-loop_NTPase"/>
</dbReference>
<dbReference type="Gene3D" id="3.30.420.110">
    <property type="entry name" value="MutS, connector domain"/>
    <property type="match status" value="1"/>
</dbReference>
<dbReference type="SUPFAM" id="SSF55271">
    <property type="entry name" value="DNA repair protein MutS, domain I"/>
    <property type="match status" value="1"/>
</dbReference>
<dbReference type="InterPro" id="IPR005748">
    <property type="entry name" value="DNA_mismatch_repair_MutS"/>
</dbReference>
<dbReference type="Pfam" id="PF00488">
    <property type="entry name" value="MutS_V"/>
    <property type="match status" value="1"/>
</dbReference>
<evidence type="ECO:0000256" key="10">
    <source>
        <dbReference type="RuleBase" id="RU003756"/>
    </source>
</evidence>
<dbReference type="Gene3D" id="6.10.140.430">
    <property type="match status" value="1"/>
</dbReference>
<evidence type="ECO:0000256" key="2">
    <source>
        <dbReference type="ARBA" id="ARBA00021982"/>
    </source>
</evidence>
<dbReference type="InterPro" id="IPR017261">
    <property type="entry name" value="DNA_mismatch_repair_MutS/MSH"/>
</dbReference>
<gene>
    <name evidence="9" type="primary">mutS</name>
    <name evidence="13" type="ORF">PHO31112_01014</name>
</gene>
<dbReference type="InterPro" id="IPR007861">
    <property type="entry name" value="DNA_mismatch_repair_MutS_clamp"/>
</dbReference>
<dbReference type="NCBIfam" id="TIGR01070">
    <property type="entry name" value="mutS1"/>
    <property type="match status" value="1"/>
</dbReference>
<evidence type="ECO:0000256" key="3">
    <source>
        <dbReference type="ARBA" id="ARBA00022741"/>
    </source>
</evidence>
<dbReference type="InterPro" id="IPR007696">
    <property type="entry name" value="DNA_mismatch_repair_MutS_core"/>
</dbReference>
<evidence type="ECO:0000256" key="8">
    <source>
        <dbReference type="ARBA" id="ARBA00024647"/>
    </source>
</evidence>
<protein>
    <recommendedName>
        <fullName evidence="2 9">DNA mismatch repair protein MutS</fullName>
    </recommendedName>
</protein>
<dbReference type="NCBIfam" id="NF003810">
    <property type="entry name" value="PRK05399.1"/>
    <property type="match status" value="1"/>
</dbReference>
<dbReference type="GO" id="GO:0005524">
    <property type="term" value="F:ATP binding"/>
    <property type="evidence" value="ECO:0007669"/>
    <property type="project" value="UniProtKB-UniRule"/>
</dbReference>
<dbReference type="Gene3D" id="3.40.50.300">
    <property type="entry name" value="P-loop containing nucleotide triphosphate hydrolases"/>
    <property type="match status" value="1"/>
</dbReference>
<keyword evidence="6 9" id="KW-0238">DNA-binding</keyword>
<dbReference type="Gene3D" id="1.10.1420.10">
    <property type="match status" value="2"/>
</dbReference>
<dbReference type="Pfam" id="PF05188">
    <property type="entry name" value="MutS_II"/>
    <property type="match status" value="1"/>
</dbReference>
<dbReference type="GO" id="GO:0005829">
    <property type="term" value="C:cytosol"/>
    <property type="evidence" value="ECO:0007669"/>
    <property type="project" value="TreeGrafter"/>
</dbReference>
<evidence type="ECO:0000256" key="5">
    <source>
        <dbReference type="ARBA" id="ARBA00022840"/>
    </source>
</evidence>
<dbReference type="SUPFAM" id="SSF53150">
    <property type="entry name" value="DNA repair protein MutS, domain II"/>
    <property type="match status" value="1"/>
</dbReference>
<dbReference type="InterPro" id="IPR045076">
    <property type="entry name" value="MutS"/>
</dbReference>